<gene>
    <name evidence="1" type="ORF">NBO_66g0024</name>
</gene>
<dbReference type="VEuPathDB" id="MicrosporidiaDB:NBO_66g0024"/>
<dbReference type="HOGENOM" id="CLU_866259_0_0_1"/>
<name>R0MHE2_NOSB1</name>
<organism evidence="1 2">
    <name type="scientific">Nosema bombycis (strain CQ1 / CVCC 102059)</name>
    <name type="common">Microsporidian parasite</name>
    <name type="synonym">Pebrine of silkworm</name>
    <dbReference type="NCBI Taxonomy" id="578461"/>
    <lineage>
        <taxon>Eukaryota</taxon>
        <taxon>Fungi</taxon>
        <taxon>Fungi incertae sedis</taxon>
        <taxon>Microsporidia</taxon>
        <taxon>Nosematidae</taxon>
        <taxon>Nosema</taxon>
    </lineage>
</organism>
<accession>R0MHE2</accession>
<dbReference type="Proteomes" id="UP000016927">
    <property type="component" value="Unassembled WGS sequence"/>
</dbReference>
<evidence type="ECO:0000313" key="2">
    <source>
        <dbReference type="Proteomes" id="UP000016927"/>
    </source>
</evidence>
<evidence type="ECO:0000313" key="1">
    <source>
        <dbReference type="EMBL" id="EOB13565.1"/>
    </source>
</evidence>
<protein>
    <submittedName>
        <fullName evidence="1">Uncharacterized protein</fullName>
    </submittedName>
</protein>
<dbReference type="EMBL" id="KB908974">
    <property type="protein sequence ID" value="EOB13565.1"/>
    <property type="molecule type" value="Genomic_DNA"/>
</dbReference>
<sequence>MIYEIITILMITIQAAQFVEEDSLTSENNERRIVQTNMMLKSTVFQIVEKSCAVNDHETSIIQTENPEPNLPIGKENFYAEFDQPLTESLINSSYMNKFPYIDEDAVSDYDNLEKLEDDSKQNAPSSKVIIRLDLDTSSDDFYDVTDILESIAYETAQENSDSEQLSTDHKPIKENVSSVVEDVSQDEENLITTSQMDPEVLDELYVSFLLLDDSKDVEAGPNSEQMPDIINSANSPKRSSILKVSKKNSEQESPAAAIFGYHPIEAKDFKCSKCVKFEDSKVKEPKKKKSSSSCFGCFFKSKRNYLDSEEFDRFKKNYVY</sequence>
<keyword evidence="2" id="KW-1185">Reference proteome</keyword>
<proteinExistence type="predicted"/>
<reference evidence="1 2" key="1">
    <citation type="journal article" date="2013" name="BMC Genomics">
        <title>Comparative genomics of parasitic silkworm microsporidia reveal an association between genome expansion and host adaptation.</title>
        <authorList>
            <person name="Pan G."/>
            <person name="Xu J."/>
            <person name="Li T."/>
            <person name="Xia Q."/>
            <person name="Liu S.L."/>
            <person name="Zhang G."/>
            <person name="Li S."/>
            <person name="Li C."/>
            <person name="Liu H."/>
            <person name="Yang L."/>
            <person name="Liu T."/>
            <person name="Zhang X."/>
            <person name="Wu Z."/>
            <person name="Fan W."/>
            <person name="Dang X."/>
            <person name="Xiang H."/>
            <person name="Tao M."/>
            <person name="Li Y."/>
            <person name="Hu J."/>
            <person name="Li Z."/>
            <person name="Lin L."/>
            <person name="Luo J."/>
            <person name="Geng L."/>
            <person name="Wang L."/>
            <person name="Long M."/>
            <person name="Wan Y."/>
            <person name="He N."/>
            <person name="Zhang Z."/>
            <person name="Lu C."/>
            <person name="Keeling P.J."/>
            <person name="Wang J."/>
            <person name="Xiang Z."/>
            <person name="Zhou Z."/>
        </authorList>
    </citation>
    <scope>NUCLEOTIDE SEQUENCE [LARGE SCALE GENOMIC DNA]</scope>
    <source>
        <strain evidence="2">CQ1 / CVCC 102059</strain>
    </source>
</reference>
<dbReference type="AlphaFoldDB" id="R0MHE2"/>